<keyword evidence="1" id="KW-0812">Transmembrane</keyword>
<keyword evidence="1" id="KW-0472">Membrane</keyword>
<comment type="caution">
    <text evidence="2">The sequence shown here is derived from an EMBL/GenBank/DDBJ whole genome shotgun (WGS) entry which is preliminary data.</text>
</comment>
<accession>A0A7J5BB32</accession>
<dbReference type="RefSeq" id="WP_192497050.1">
    <property type="nucleotide sequence ID" value="NZ_WBKB01000003.1"/>
</dbReference>
<keyword evidence="3" id="KW-1185">Reference proteome</keyword>
<feature type="transmembrane region" description="Helical" evidence="1">
    <location>
        <begin position="150"/>
        <end position="172"/>
    </location>
</feature>
<reference evidence="2 3" key="1">
    <citation type="submission" date="2019-09" db="EMBL/GenBank/DDBJ databases">
        <title>Phylogeny of genus Pseudoclavibacter and closely related genus.</title>
        <authorList>
            <person name="Li Y."/>
        </authorList>
    </citation>
    <scope>NUCLEOTIDE SEQUENCE [LARGE SCALE GENOMIC DNA]</scope>
    <source>
        <strain evidence="2 3">KCTC 13959</strain>
    </source>
</reference>
<dbReference type="EMBL" id="WBKB01000003">
    <property type="protein sequence ID" value="KAB1643360.1"/>
    <property type="molecule type" value="Genomic_DNA"/>
</dbReference>
<proteinExistence type="predicted"/>
<evidence type="ECO:0000256" key="1">
    <source>
        <dbReference type="SAM" id="Phobius"/>
    </source>
</evidence>
<name>A0A7J5BB32_9MICO</name>
<organism evidence="2 3">
    <name type="scientific">Gulosibacter chungangensis</name>
    <dbReference type="NCBI Taxonomy" id="979746"/>
    <lineage>
        <taxon>Bacteria</taxon>
        <taxon>Bacillati</taxon>
        <taxon>Actinomycetota</taxon>
        <taxon>Actinomycetes</taxon>
        <taxon>Micrococcales</taxon>
        <taxon>Microbacteriaceae</taxon>
        <taxon>Gulosibacter</taxon>
    </lineage>
</organism>
<evidence type="ECO:0008006" key="4">
    <source>
        <dbReference type="Google" id="ProtNLM"/>
    </source>
</evidence>
<keyword evidence="1" id="KW-1133">Transmembrane helix</keyword>
<evidence type="ECO:0000313" key="3">
    <source>
        <dbReference type="Proteomes" id="UP000433493"/>
    </source>
</evidence>
<dbReference type="Proteomes" id="UP000433493">
    <property type="component" value="Unassembled WGS sequence"/>
</dbReference>
<protein>
    <recommendedName>
        <fullName evidence="4">PH domain-containing protein</fullName>
    </recommendedName>
</protein>
<sequence>MASLAWIGVVWSAADPLPSAFVAPSVIGLVALVFFIVGALMFSRFVEVSVGEGHVTVRHVVGAGRSVPLSEIDEVVLLQRLILPARSGSSSTPRVLLRHGDRTLLAFTPRGHGVVEILASRGLPSTVISEPLTPIQASRRYRRSVSFGELIGGPLVWAAIVISVIVTVWALWSAVH</sequence>
<dbReference type="AlphaFoldDB" id="A0A7J5BB32"/>
<feature type="transmembrane region" description="Helical" evidence="1">
    <location>
        <begin position="20"/>
        <end position="42"/>
    </location>
</feature>
<gene>
    <name evidence="2" type="ORF">F8O05_05535</name>
</gene>
<evidence type="ECO:0000313" key="2">
    <source>
        <dbReference type="EMBL" id="KAB1643360.1"/>
    </source>
</evidence>